<reference evidence="1 2" key="1">
    <citation type="submission" date="2016-10" db="EMBL/GenBank/DDBJ databases">
        <authorList>
            <person name="de Groot N.N."/>
        </authorList>
    </citation>
    <scope>NUCLEOTIDE SEQUENCE [LARGE SCALE GENOMIC DNA]</scope>
    <source>
        <strain evidence="1 2">DSM 25584</strain>
    </source>
</reference>
<dbReference type="Proteomes" id="UP000199415">
    <property type="component" value="Unassembled WGS sequence"/>
</dbReference>
<organism evidence="1 2">
    <name type="scientific">Limimonas halophila</name>
    <dbReference type="NCBI Taxonomy" id="1082479"/>
    <lineage>
        <taxon>Bacteria</taxon>
        <taxon>Pseudomonadati</taxon>
        <taxon>Pseudomonadota</taxon>
        <taxon>Alphaproteobacteria</taxon>
        <taxon>Rhodospirillales</taxon>
        <taxon>Rhodovibrionaceae</taxon>
        <taxon>Limimonas</taxon>
    </lineage>
</organism>
<name>A0A1G7QKS7_9PROT</name>
<proteinExistence type="predicted"/>
<dbReference type="EMBL" id="FNCE01000004">
    <property type="protein sequence ID" value="SDF98509.1"/>
    <property type="molecule type" value="Genomic_DNA"/>
</dbReference>
<dbReference type="RefSeq" id="WP_090019431.1">
    <property type="nucleotide sequence ID" value="NZ_FNCE01000004.1"/>
</dbReference>
<protein>
    <submittedName>
        <fullName evidence="1">Uncharacterized protein</fullName>
    </submittedName>
</protein>
<accession>A0A1G7QKS7</accession>
<gene>
    <name evidence="1" type="ORF">SAMN05216241_10429</name>
</gene>
<sequence length="118" mass="13416">MAVYLITFAVNDDSGADARRSRMCRRIETTLAGQCITPTAYAIDGDDIAQIECRDTDEIRDFLRRDLSDDDELFVFALSKEQPWAGDGGPAAQNWLRDHMDRPDKETFMKVVRDLGQQ</sequence>
<dbReference type="AlphaFoldDB" id="A0A1G7QKS7"/>
<evidence type="ECO:0000313" key="2">
    <source>
        <dbReference type="Proteomes" id="UP000199415"/>
    </source>
</evidence>
<dbReference type="STRING" id="1082479.SAMN05216241_10429"/>
<evidence type="ECO:0000313" key="1">
    <source>
        <dbReference type="EMBL" id="SDF98509.1"/>
    </source>
</evidence>
<keyword evidence="2" id="KW-1185">Reference proteome</keyword>